<dbReference type="GO" id="GO:0000338">
    <property type="term" value="P:protein deneddylation"/>
    <property type="evidence" value="ECO:0007669"/>
    <property type="project" value="InterPro"/>
</dbReference>
<gene>
    <name evidence="10" type="ORF">MG293_002182</name>
</gene>
<feature type="region of interest" description="Disordered" evidence="8">
    <location>
        <begin position="61"/>
        <end position="102"/>
    </location>
</feature>
<keyword evidence="7" id="KW-0539">Nucleus</keyword>
<dbReference type="InterPro" id="IPR033464">
    <property type="entry name" value="CSN8_PSD8_EIF3K"/>
</dbReference>
<accession>A0AAD4YJA5</accession>
<dbReference type="Proteomes" id="UP001214576">
    <property type="component" value="Unassembled WGS sequence"/>
</dbReference>
<dbReference type="PROSITE" id="PS50250">
    <property type="entry name" value="PCI"/>
    <property type="match status" value="1"/>
</dbReference>
<evidence type="ECO:0000256" key="6">
    <source>
        <dbReference type="ARBA" id="ARBA00022790"/>
    </source>
</evidence>
<reference evidence="10" key="1">
    <citation type="submission" date="2022-03" db="EMBL/GenBank/DDBJ databases">
        <title>Genomic analyses of argali, domestic sheep and their hybrids provide insights into chromosomal evolution, heterosis and genetic basis of agronomic traits.</title>
        <authorList>
            <person name="Li M."/>
        </authorList>
    </citation>
    <scope>NUCLEOTIDE SEQUENCE</scope>
    <source>
        <strain evidence="10">CAU-MHL-2022a</strain>
        <tissue evidence="10">Skin</tissue>
    </source>
</reference>
<evidence type="ECO:0000256" key="7">
    <source>
        <dbReference type="ARBA" id="ARBA00023242"/>
    </source>
</evidence>
<evidence type="ECO:0000256" key="3">
    <source>
        <dbReference type="ARBA" id="ARBA00008252"/>
    </source>
</evidence>
<dbReference type="InterPro" id="IPR000717">
    <property type="entry name" value="PCI_dom"/>
</dbReference>
<feature type="domain" description="PCI" evidence="9">
    <location>
        <begin position="249"/>
        <end position="415"/>
    </location>
</feature>
<sequence length="445" mass="49108">MCQRSLADLPRGKQWYQHIPEGSVSNLRFSLRTEASHTQARMPDPSWYCYEASLHLGSLGPPRARLESAATGQATDTGSQEDRSLQTRSRGKQRSGDVPTSECWKTPALYPKWARAFGLETAGRWENPGGVVVKNPPANAGDARAAGSIPGKIPWRRKWQPTPVFLPGKFHGQRSLVGYSPWGYKELDMTERAHYAWLTTIKNILSRIQSFYPFSPDAGKLGDTGGLNAAYTYVLIPVLLLDTGDRGLLEPEGPTAEGALDQAPGGIATPPVYGQLLALYLLHNDMNNARYLWKRIPPAIKSANSELGGIWSVGQRIWQRDFPGIYSTINAHQWSEAVQPIMEALRDATRRRAFALVSQAYTSIIADDFAAFVGLPVEEAVKGILEQGWQADSTTRMVMPKKPVAGALDVSFNRFIPLSEPAPVPPIPNEQQLARLTDYVAFLEN</sequence>
<dbReference type="AlphaFoldDB" id="A0AAD4YJA5"/>
<organism evidence="10 11">
    <name type="scientific">Ovis ammon polii</name>
    <dbReference type="NCBI Taxonomy" id="230172"/>
    <lineage>
        <taxon>Eukaryota</taxon>
        <taxon>Metazoa</taxon>
        <taxon>Chordata</taxon>
        <taxon>Craniata</taxon>
        <taxon>Vertebrata</taxon>
        <taxon>Euteleostomi</taxon>
        <taxon>Mammalia</taxon>
        <taxon>Eutheria</taxon>
        <taxon>Laurasiatheria</taxon>
        <taxon>Artiodactyla</taxon>
        <taxon>Ruminantia</taxon>
        <taxon>Pecora</taxon>
        <taxon>Bovidae</taxon>
        <taxon>Caprinae</taxon>
        <taxon>Ovis</taxon>
    </lineage>
</organism>
<comment type="caution">
    <text evidence="10">The sequence shown here is derived from an EMBL/GenBank/DDBJ whole genome shotgun (WGS) entry which is preliminary data.</text>
</comment>
<evidence type="ECO:0000256" key="2">
    <source>
        <dbReference type="ARBA" id="ARBA00004496"/>
    </source>
</evidence>
<dbReference type="PANTHER" id="PTHR13339">
    <property type="entry name" value="COP9 SIGNALOSOME COMPLEX SUBUNIT 8"/>
    <property type="match status" value="1"/>
</dbReference>
<evidence type="ECO:0000256" key="5">
    <source>
        <dbReference type="ARBA" id="ARBA00022490"/>
    </source>
</evidence>
<proteinExistence type="inferred from homology"/>
<keyword evidence="5" id="KW-0963">Cytoplasm</keyword>
<dbReference type="PANTHER" id="PTHR13339:SF0">
    <property type="entry name" value="COP9 SIGNALOSOME COMPLEX SUBUNIT 8"/>
    <property type="match status" value="1"/>
</dbReference>
<dbReference type="Pfam" id="PF10075">
    <property type="entry name" value="CSN8_PSD8_EIF3K"/>
    <property type="match status" value="1"/>
</dbReference>
<comment type="similarity">
    <text evidence="3">Belongs to the CSN8 family.</text>
</comment>
<evidence type="ECO:0000259" key="9">
    <source>
        <dbReference type="PROSITE" id="PS50250"/>
    </source>
</evidence>
<comment type="subcellular location">
    <subcellularLocation>
        <location evidence="2">Cytoplasm</location>
    </subcellularLocation>
    <subcellularLocation>
        <location evidence="1">Nucleus</location>
    </subcellularLocation>
</comment>
<keyword evidence="6" id="KW-0736">Signalosome</keyword>
<evidence type="ECO:0000313" key="10">
    <source>
        <dbReference type="EMBL" id="KAI4549852.1"/>
    </source>
</evidence>
<evidence type="ECO:0000256" key="8">
    <source>
        <dbReference type="SAM" id="MobiDB-lite"/>
    </source>
</evidence>
<dbReference type="GO" id="GO:0010387">
    <property type="term" value="P:COP9 signalosome assembly"/>
    <property type="evidence" value="ECO:0007669"/>
    <property type="project" value="InterPro"/>
</dbReference>
<evidence type="ECO:0000313" key="11">
    <source>
        <dbReference type="Proteomes" id="UP001214576"/>
    </source>
</evidence>
<dbReference type="GO" id="GO:0008180">
    <property type="term" value="C:COP9 signalosome"/>
    <property type="evidence" value="ECO:0007669"/>
    <property type="project" value="UniProtKB-KW"/>
</dbReference>
<keyword evidence="11" id="KW-1185">Reference proteome</keyword>
<dbReference type="InterPro" id="IPR033205">
    <property type="entry name" value="COP9_CSN8"/>
</dbReference>
<name>A0AAD4YJA5_OVIAM</name>
<dbReference type="EMBL" id="JAKZEL010000001">
    <property type="protein sequence ID" value="KAI4549852.1"/>
    <property type="molecule type" value="Genomic_DNA"/>
</dbReference>
<evidence type="ECO:0000256" key="4">
    <source>
        <dbReference type="ARBA" id="ARBA00014875"/>
    </source>
</evidence>
<dbReference type="GO" id="GO:0005737">
    <property type="term" value="C:cytoplasm"/>
    <property type="evidence" value="ECO:0007669"/>
    <property type="project" value="UniProtKB-SubCell"/>
</dbReference>
<evidence type="ECO:0000256" key="1">
    <source>
        <dbReference type="ARBA" id="ARBA00004123"/>
    </source>
</evidence>
<protein>
    <recommendedName>
        <fullName evidence="4">COP9 signalosome complex subunit 8</fullName>
    </recommendedName>
</protein>